<protein>
    <submittedName>
        <fullName evidence="8">FtsX-like permease family protein</fullName>
    </submittedName>
</protein>
<feature type="domain" description="ABC3 transporter permease C-terminal" evidence="7">
    <location>
        <begin position="63"/>
        <end position="183"/>
    </location>
</feature>
<feature type="transmembrane region" description="Helical" evidence="6">
    <location>
        <begin position="17"/>
        <end position="37"/>
    </location>
</feature>
<feature type="transmembrane region" description="Helical" evidence="6">
    <location>
        <begin position="595"/>
        <end position="617"/>
    </location>
</feature>
<dbReference type="RefSeq" id="WP_072587145.1">
    <property type="nucleotide sequence ID" value="NZ_CP013243.1"/>
</dbReference>
<keyword evidence="3 6" id="KW-0812">Transmembrane</keyword>
<feature type="transmembrane region" description="Helical" evidence="6">
    <location>
        <begin position="107"/>
        <end position="130"/>
    </location>
</feature>
<comment type="similarity">
    <text evidence="6">Belongs to the ABC-4 integral membrane protein family.</text>
</comment>
<keyword evidence="2 6" id="KW-1003">Cell membrane</keyword>
<dbReference type="PANTHER" id="PTHR46795:SF3">
    <property type="entry name" value="ABC TRANSPORTER PERMEASE"/>
    <property type="match status" value="1"/>
</dbReference>
<name>A0A1L3NEN8_CLOSG</name>
<evidence type="ECO:0000256" key="3">
    <source>
        <dbReference type="ARBA" id="ARBA00022692"/>
    </source>
</evidence>
<evidence type="ECO:0000256" key="4">
    <source>
        <dbReference type="ARBA" id="ARBA00022989"/>
    </source>
</evidence>
<dbReference type="InterPro" id="IPR027022">
    <property type="entry name" value="ABC_permease_BceB-typ"/>
</dbReference>
<evidence type="ECO:0000313" key="8">
    <source>
        <dbReference type="EMBL" id="APH14578.1"/>
    </source>
</evidence>
<dbReference type="Pfam" id="PF02687">
    <property type="entry name" value="FtsX"/>
    <property type="match status" value="2"/>
</dbReference>
<evidence type="ECO:0000256" key="5">
    <source>
        <dbReference type="ARBA" id="ARBA00023136"/>
    </source>
</evidence>
<dbReference type="GO" id="GO:0005886">
    <property type="term" value="C:plasma membrane"/>
    <property type="evidence" value="ECO:0007669"/>
    <property type="project" value="UniProtKB-SubCell"/>
</dbReference>
<keyword evidence="5 6" id="KW-0472">Membrane</keyword>
<dbReference type="InterPro" id="IPR003838">
    <property type="entry name" value="ABC3_permease_C"/>
</dbReference>
<feature type="transmembrane region" description="Helical" evidence="6">
    <location>
        <begin position="204"/>
        <end position="221"/>
    </location>
</feature>
<feature type="transmembrane region" description="Helical" evidence="6">
    <location>
        <begin position="629"/>
        <end position="649"/>
    </location>
</feature>
<dbReference type="InterPro" id="IPR052536">
    <property type="entry name" value="ABC-4_Integral_Memb_Prot"/>
</dbReference>
<dbReference type="eggNOG" id="COG0577">
    <property type="taxonomic scope" value="Bacteria"/>
</dbReference>
<keyword evidence="6" id="KW-0813">Transport</keyword>
<feature type="transmembrane region" description="Helical" evidence="6">
    <location>
        <begin position="241"/>
        <end position="262"/>
    </location>
</feature>
<comment type="subcellular location">
    <subcellularLocation>
        <location evidence="1 6">Cell membrane</location>
        <topology evidence="1 6">Multi-pass membrane protein</topology>
    </subcellularLocation>
</comment>
<proteinExistence type="inferred from homology"/>
<dbReference type="PANTHER" id="PTHR46795">
    <property type="entry name" value="ABC TRANSPORTER PERMEASE-RELATED-RELATED"/>
    <property type="match status" value="1"/>
</dbReference>
<evidence type="ECO:0000256" key="1">
    <source>
        <dbReference type="ARBA" id="ARBA00004651"/>
    </source>
</evidence>
<evidence type="ECO:0000259" key="7">
    <source>
        <dbReference type="Pfam" id="PF02687"/>
    </source>
</evidence>
<dbReference type="EMBL" id="CP013243">
    <property type="protein sequence ID" value="APH14578.1"/>
    <property type="molecule type" value="Genomic_DNA"/>
</dbReference>
<dbReference type="Proteomes" id="UP000182204">
    <property type="component" value="Chromosome"/>
</dbReference>
<evidence type="ECO:0000256" key="2">
    <source>
        <dbReference type="ARBA" id="ARBA00022475"/>
    </source>
</evidence>
<sequence>MYSKIALKNIKKSYKDYTIYFLTLILAVCIFYSFNSIDSQKALTDIKSSGGSYVSKLMGFMSAVSVFVSIILGSLILYANNFLIKKRKKELGIYMILGMGKRKISKILVTETSIVGVISLIAGLIIGIGASQGLSVFTLKLFEVSIKEYRFAVSTRAIGKTILYFGIMFLLVMIFNAFVISKYKIIDLLTSGRKNENIKFKNTFIYLLSFLLCVVLLGFAYKSILKIGLNLREPMFKPSIAFVIVGTVLFFFSLAGVILYVVNKNKKIYFKGLNMFVVKQINSKVNTNFLSMSLICLMLFITILILSTGISLKNGLEEGLKIKAPFDASIRISNNSKKDNLEDVLDKINFKRSKNEKYATCNEYLPGIKLNSLLSITGKDYKDAKVSFVKISDYNKMLKLKGKKEINLNKNEILIMSNDNNLVKQANEKLKNSKKFNIKGKEYLVKNNKIIDENLTNYFFADNMFTIIISDEFLYDYNKIAYSILNVMYSDKNREENNKKYSEINKNFVDGKYKGLNIRYMDAFSKDDIYSHSKGGTTTILFVGIYLGLVFLITSMAVLALQQLSEASDSIERYKALKRIGANSKMIDKTIFLQTFIYFTLPMILALIHSVIGIKVISDYIEVFTKIDISFSALITALIFIVVYAGYFYTTYIGYKNIVESNI</sequence>
<feature type="transmembrane region" description="Helical" evidence="6">
    <location>
        <begin position="57"/>
        <end position="79"/>
    </location>
</feature>
<keyword evidence="4 6" id="KW-1133">Transmembrane helix</keyword>
<accession>A0A1L3NEN8</accession>
<evidence type="ECO:0000313" key="9">
    <source>
        <dbReference type="Proteomes" id="UP000182204"/>
    </source>
</evidence>
<reference evidence="8 9" key="1">
    <citation type="submission" date="2015-11" db="EMBL/GenBank/DDBJ databases">
        <authorList>
            <person name="Hill K.K."/>
            <person name="Shirey T.B."/>
            <person name="Raphael B."/>
            <person name="Daligault H.E."/>
            <person name="Davenport K.W."/>
            <person name="Bruce D.C."/>
            <person name="Foley B.T."/>
            <person name="Johnson S.L."/>
        </authorList>
    </citation>
    <scope>NUCLEOTIDE SEQUENCE [LARGE SCALE GENOMIC DNA]</scope>
    <source>
        <strain evidence="8 9">CDC_1632</strain>
    </source>
</reference>
<dbReference type="PIRSF" id="PIRSF018968">
    <property type="entry name" value="ABC_permease_BceB"/>
    <property type="match status" value="1"/>
</dbReference>
<organism evidence="8 9">
    <name type="scientific">Clostridium sporogenes</name>
    <dbReference type="NCBI Taxonomy" id="1509"/>
    <lineage>
        <taxon>Bacteria</taxon>
        <taxon>Bacillati</taxon>
        <taxon>Bacillota</taxon>
        <taxon>Clostridia</taxon>
        <taxon>Eubacteriales</taxon>
        <taxon>Clostridiaceae</taxon>
        <taxon>Clostridium</taxon>
    </lineage>
</organism>
<feature type="transmembrane region" description="Helical" evidence="6">
    <location>
        <begin position="289"/>
        <end position="312"/>
    </location>
</feature>
<feature type="transmembrane region" description="Helical" evidence="6">
    <location>
        <begin position="540"/>
        <end position="561"/>
    </location>
</feature>
<gene>
    <name evidence="8" type="ORF">NPD5_4118</name>
</gene>
<dbReference type="AlphaFoldDB" id="A0A1L3NEN8"/>
<evidence type="ECO:0000256" key="6">
    <source>
        <dbReference type="PIRNR" id="PIRNR018968"/>
    </source>
</evidence>
<feature type="transmembrane region" description="Helical" evidence="6">
    <location>
        <begin position="162"/>
        <end position="183"/>
    </location>
</feature>
<dbReference type="GO" id="GO:0055085">
    <property type="term" value="P:transmembrane transport"/>
    <property type="evidence" value="ECO:0007669"/>
    <property type="project" value="UniProtKB-UniRule"/>
</dbReference>
<feature type="domain" description="ABC3 transporter permease C-terminal" evidence="7">
    <location>
        <begin position="547"/>
        <end position="645"/>
    </location>
</feature>
<dbReference type="STRING" id="413999.CBO2146"/>